<proteinExistence type="predicted"/>
<evidence type="ECO:0000256" key="1">
    <source>
        <dbReference type="SAM" id="MobiDB-lite"/>
    </source>
</evidence>
<gene>
    <name evidence="2" type="primary">AlNc14C150G7496</name>
    <name evidence="2" type="ORF">ALNC14_084530</name>
</gene>
<feature type="compositionally biased region" description="Polar residues" evidence="1">
    <location>
        <begin position="134"/>
        <end position="151"/>
    </location>
</feature>
<dbReference type="EMBL" id="FR824195">
    <property type="protein sequence ID" value="CCA22310.1"/>
    <property type="molecule type" value="Genomic_DNA"/>
</dbReference>
<reference evidence="2" key="2">
    <citation type="submission" date="2011-02" db="EMBL/GenBank/DDBJ databases">
        <authorList>
            <person name="MacLean D."/>
        </authorList>
    </citation>
    <scope>NUCLEOTIDE SEQUENCE</scope>
</reference>
<dbReference type="AlphaFoldDB" id="F0WLY3"/>
<name>F0WLY3_9STRA</name>
<organism evidence="2">
    <name type="scientific">Albugo laibachii Nc14</name>
    <dbReference type="NCBI Taxonomy" id="890382"/>
    <lineage>
        <taxon>Eukaryota</taxon>
        <taxon>Sar</taxon>
        <taxon>Stramenopiles</taxon>
        <taxon>Oomycota</taxon>
        <taxon>Peronosporomycetes</taxon>
        <taxon>Albuginales</taxon>
        <taxon>Albuginaceae</taxon>
        <taxon>Albugo</taxon>
    </lineage>
</organism>
<feature type="compositionally biased region" description="Acidic residues" evidence="1">
    <location>
        <begin position="152"/>
        <end position="166"/>
    </location>
</feature>
<sequence>MLAKDVTVQWNFISPCSCASSESTQFVSDSPIHINQENMESLHTYTLSPQYASPSAEWNDTKTIESGVRSLTEIDTVTEGYTTPCTEYMVRNDTIAASNCEDITTTTLTSLSTTYFSNNSCIQMKENELIEVENGSNRTNSHTKSDTSSIEENLEGDFSSDDEDYNGESNRWSKASSLPSRFSVKSMHDTIRTSVADLNRFRVQSQSRNWKPRSVPFGSAFLSRDLPISSIKDMRQKATQCASKAADYIHSASSQATTTLKRHATLPKLYKESFSNLKRRSTDETQTVVCPEDIEIDHAEV</sequence>
<feature type="region of interest" description="Disordered" evidence="1">
    <location>
        <begin position="133"/>
        <end position="174"/>
    </location>
</feature>
<accession>F0WLY3</accession>
<protein>
    <submittedName>
        <fullName evidence="2">AlNc14C150G7496 protein</fullName>
    </submittedName>
</protein>
<evidence type="ECO:0000313" key="2">
    <source>
        <dbReference type="EMBL" id="CCA22310.1"/>
    </source>
</evidence>
<reference evidence="2" key="1">
    <citation type="journal article" date="2011" name="PLoS Biol.">
        <title>Gene gain and loss during evolution of obligate parasitism in the white rust pathogen of Arabidopsis thaliana.</title>
        <authorList>
            <person name="Kemen E."/>
            <person name="Gardiner A."/>
            <person name="Schultz-Larsen T."/>
            <person name="Kemen A.C."/>
            <person name="Balmuth A.L."/>
            <person name="Robert-Seilaniantz A."/>
            <person name="Bailey K."/>
            <person name="Holub E."/>
            <person name="Studholme D.J."/>
            <person name="Maclean D."/>
            <person name="Jones J.D."/>
        </authorList>
    </citation>
    <scope>NUCLEOTIDE SEQUENCE</scope>
</reference>
<dbReference type="HOGENOM" id="CLU_925645_0_0_1"/>